<feature type="domain" description="Reverse transcriptase Ty1/copia-type" evidence="2">
    <location>
        <begin position="73"/>
        <end position="174"/>
    </location>
</feature>
<feature type="non-terminal residue" evidence="3">
    <location>
        <position position="1"/>
    </location>
</feature>
<feature type="region of interest" description="Disordered" evidence="1">
    <location>
        <begin position="1"/>
        <end position="22"/>
    </location>
</feature>
<evidence type="ECO:0000259" key="2">
    <source>
        <dbReference type="Pfam" id="PF07727"/>
    </source>
</evidence>
<evidence type="ECO:0000256" key="1">
    <source>
        <dbReference type="SAM" id="MobiDB-lite"/>
    </source>
</evidence>
<reference evidence="3" key="1">
    <citation type="journal article" date="2014" name="PLoS ONE">
        <title>Transcriptome-Based Identification of ABC Transporters in the Western Tarnished Plant Bug Lygus hesperus.</title>
        <authorList>
            <person name="Hull J.J."/>
            <person name="Chaney K."/>
            <person name="Geib S.M."/>
            <person name="Fabrick J.A."/>
            <person name="Brent C.S."/>
            <person name="Walsh D."/>
            <person name="Lavine L.C."/>
        </authorList>
    </citation>
    <scope>NUCLEOTIDE SEQUENCE</scope>
</reference>
<organism evidence="3">
    <name type="scientific">Lygus hesperus</name>
    <name type="common">Western plant bug</name>
    <dbReference type="NCBI Taxonomy" id="30085"/>
    <lineage>
        <taxon>Eukaryota</taxon>
        <taxon>Metazoa</taxon>
        <taxon>Ecdysozoa</taxon>
        <taxon>Arthropoda</taxon>
        <taxon>Hexapoda</taxon>
        <taxon>Insecta</taxon>
        <taxon>Pterygota</taxon>
        <taxon>Neoptera</taxon>
        <taxon>Paraneoptera</taxon>
        <taxon>Hemiptera</taxon>
        <taxon>Heteroptera</taxon>
        <taxon>Panheteroptera</taxon>
        <taxon>Cimicomorpha</taxon>
        <taxon>Miridae</taxon>
        <taxon>Mirini</taxon>
        <taxon>Lygus</taxon>
    </lineage>
</organism>
<dbReference type="InterPro" id="IPR013103">
    <property type="entry name" value="RVT_2"/>
</dbReference>
<dbReference type="EMBL" id="GBHO01003327">
    <property type="protein sequence ID" value="JAG40277.1"/>
    <property type="molecule type" value="Transcribed_RNA"/>
</dbReference>
<dbReference type="AlphaFoldDB" id="A0A0A9Z4U2"/>
<name>A0A0A9Z4U2_LYGHE</name>
<proteinExistence type="predicted"/>
<reference evidence="3" key="2">
    <citation type="submission" date="2014-07" db="EMBL/GenBank/DDBJ databases">
        <authorList>
            <person name="Hull J."/>
        </authorList>
    </citation>
    <scope>NUCLEOTIDE SEQUENCE</scope>
</reference>
<evidence type="ECO:0000313" key="3">
    <source>
        <dbReference type="EMBL" id="JAG40277.1"/>
    </source>
</evidence>
<dbReference type="Pfam" id="PF07727">
    <property type="entry name" value="RVT_2"/>
    <property type="match status" value="1"/>
</dbReference>
<sequence length="175" mass="20187">QLDADPVGQINSARRSKRERKRPGWLQDYITSNNAEVFLTEGEPETYDEAIQCENSDEWKSAMDAEIESMHKNDAWELTELPPGKKIINNRWVYRIKRNPDGSMDKYRARLVIKGCAQRPGIDYADTFSPVARLEVIRSLLSIAAVEKMVLRQFDVSTAFLYGDVEEEIFMKQPQ</sequence>
<accession>A0A0A9Z4U2</accession>
<feature type="non-terminal residue" evidence="3">
    <location>
        <position position="175"/>
    </location>
</feature>
<protein>
    <submittedName>
        <fullName evidence="3">Retrovirus-related Pol polyprotein from transposon TNT 1-94</fullName>
    </submittedName>
</protein>
<gene>
    <name evidence="3" type="primary">POLX_227</name>
    <name evidence="3" type="ORF">CM83_102486</name>
</gene>